<feature type="transmembrane region" description="Helical" evidence="8">
    <location>
        <begin position="675"/>
        <end position="698"/>
    </location>
</feature>
<evidence type="ECO:0000256" key="2">
    <source>
        <dbReference type="ARBA" id="ARBA00022676"/>
    </source>
</evidence>
<dbReference type="SUPFAM" id="SSF53448">
    <property type="entry name" value="Nucleotide-diphospho-sugar transferases"/>
    <property type="match status" value="1"/>
</dbReference>
<feature type="transmembrane region" description="Helical" evidence="8">
    <location>
        <begin position="612"/>
        <end position="629"/>
    </location>
</feature>
<dbReference type="VEuPathDB" id="FungiDB:AB675_9318"/>
<name>A0A0N0NNP7_9EURO</name>
<feature type="transmembrane region" description="Helical" evidence="8">
    <location>
        <begin position="232"/>
        <end position="258"/>
    </location>
</feature>
<dbReference type="GO" id="GO:0016020">
    <property type="term" value="C:membrane"/>
    <property type="evidence" value="ECO:0007669"/>
    <property type="project" value="UniProtKB-SubCell"/>
</dbReference>
<feature type="region of interest" description="Disordered" evidence="7">
    <location>
        <begin position="1"/>
        <end position="79"/>
    </location>
</feature>
<dbReference type="Gene3D" id="3.90.550.10">
    <property type="entry name" value="Spore Coat Polysaccharide Biosynthesis Protein SpsA, Chain A"/>
    <property type="match status" value="1"/>
</dbReference>
<gene>
    <name evidence="10" type="ORF">AB675_9318</name>
</gene>
<dbReference type="CDD" id="cd06421">
    <property type="entry name" value="CESA_CelA_like"/>
    <property type="match status" value="1"/>
</dbReference>
<comment type="caution">
    <text evidence="10">The sequence shown here is derived from an EMBL/GenBank/DDBJ whole genome shotgun (WGS) entry which is preliminary data.</text>
</comment>
<feature type="transmembrane region" description="Helical" evidence="8">
    <location>
        <begin position="537"/>
        <end position="563"/>
    </location>
</feature>
<feature type="transmembrane region" description="Helical" evidence="8">
    <location>
        <begin position="710"/>
        <end position="732"/>
    </location>
</feature>
<organism evidence="10 11">
    <name type="scientific">Cyphellophora attinorum</name>
    <dbReference type="NCBI Taxonomy" id="1664694"/>
    <lineage>
        <taxon>Eukaryota</taxon>
        <taxon>Fungi</taxon>
        <taxon>Dikarya</taxon>
        <taxon>Ascomycota</taxon>
        <taxon>Pezizomycotina</taxon>
        <taxon>Eurotiomycetes</taxon>
        <taxon>Chaetothyriomycetidae</taxon>
        <taxon>Chaetothyriales</taxon>
        <taxon>Cyphellophoraceae</taxon>
        <taxon>Cyphellophora</taxon>
    </lineage>
</organism>
<dbReference type="GO" id="GO:0016757">
    <property type="term" value="F:glycosyltransferase activity"/>
    <property type="evidence" value="ECO:0007669"/>
    <property type="project" value="UniProtKB-KW"/>
</dbReference>
<dbReference type="InterPro" id="IPR050321">
    <property type="entry name" value="Glycosyltr_2/OpgH_subfam"/>
</dbReference>
<dbReference type="PANTHER" id="PTHR43867:SF2">
    <property type="entry name" value="CELLULOSE SYNTHASE CATALYTIC SUBUNIT A [UDP-FORMING]"/>
    <property type="match status" value="1"/>
</dbReference>
<dbReference type="Pfam" id="PF13632">
    <property type="entry name" value="Glyco_trans_2_3"/>
    <property type="match status" value="1"/>
</dbReference>
<dbReference type="Proteomes" id="UP000038010">
    <property type="component" value="Unassembled WGS sequence"/>
</dbReference>
<keyword evidence="11" id="KW-1185">Reference proteome</keyword>
<keyword evidence="2" id="KW-0328">Glycosyltransferase</keyword>
<evidence type="ECO:0000256" key="3">
    <source>
        <dbReference type="ARBA" id="ARBA00022679"/>
    </source>
</evidence>
<evidence type="ECO:0000256" key="8">
    <source>
        <dbReference type="SAM" id="Phobius"/>
    </source>
</evidence>
<feature type="transmembrane region" description="Helical" evidence="8">
    <location>
        <begin position="193"/>
        <end position="212"/>
    </location>
</feature>
<dbReference type="PANTHER" id="PTHR43867">
    <property type="entry name" value="CELLULOSE SYNTHASE CATALYTIC SUBUNIT A [UDP-FORMING]"/>
    <property type="match status" value="1"/>
</dbReference>
<feature type="domain" description="Glycosyltransferase 2-like" evidence="9">
    <location>
        <begin position="375"/>
        <end position="562"/>
    </location>
</feature>
<evidence type="ECO:0000256" key="4">
    <source>
        <dbReference type="ARBA" id="ARBA00022692"/>
    </source>
</evidence>
<dbReference type="STRING" id="1664694.A0A0N0NNP7"/>
<evidence type="ECO:0000256" key="7">
    <source>
        <dbReference type="SAM" id="MobiDB-lite"/>
    </source>
</evidence>
<evidence type="ECO:0000256" key="1">
    <source>
        <dbReference type="ARBA" id="ARBA00004141"/>
    </source>
</evidence>
<sequence length="796" mass="90342">MPPLRKREAASKSASGGEMIEVRDLSPAPIQPPQHAYAPVGSPDDSYRPQTMESAYSDYRPPVRAREHNNLSRSDLADGKQDIYYEDRYSSSTLALDSPYNHNGNMPSGYAPKFAPRASSRAASYTDSPAGTRSSSPYPGASPYRSTDTLSRPLVPDHNASTFLAKDWVKEGSIAKLHHRDDREFLSGWRRKLYYMIPFFAVISLLLFWTYFGLRVAFIIDAQKTFGQAFPLAWTFVTIEVICSIPTFTQTFWALFTVKKRNRPKLRLIGNDTPYVDVFITCCGEDDDLVMDTVRASADLDWPRDRFRVIVLDDGKSASLERAVEDLKDTYYNVFYRSRPKFPGVPHHFKAGNLNYGLDEVHNMPGGAFEFMAALDADMIPEQHWLRAIVPHMVLDSKLALACPPQLFYNVPKDDPLCQTLDFFVHGLEPIKDALGVAWCTGSGYVVRREALDDIGNIPLGSLAEDVATSTLMLGKGWRTAFIHESLQFGTVPEDYASHLKQRTRWCIGTIDTAIKLKFCLWGDAVRQMTFFQKLSSFIFAFLSLFNIFQCISYLAMPIVLIMNKPLVAFSNEEQLRWLIRACFASIITARITEMVLYLPSGYSTGQRGARMAIWMAPYLALTTLRTFVLPKWLGGAAQAFKPTGSLQSALNERDKKTRAPLYRRLWTTLFNYMAWYHVVMVYLILTAVALSSYRCFLENESAKNKIMCLLTHAFWPPLAWILVCSSFWIPITYACDPPDMPDREDLLTRDPKTGIAHPTTYNKKMAVAPQTAWFEFENTFMTLYTTGIFVLSFFF</sequence>
<feature type="region of interest" description="Disordered" evidence="7">
    <location>
        <begin position="121"/>
        <end position="153"/>
    </location>
</feature>
<dbReference type="RefSeq" id="XP_018001592.1">
    <property type="nucleotide sequence ID" value="XM_018149841.1"/>
</dbReference>
<evidence type="ECO:0000313" key="10">
    <source>
        <dbReference type="EMBL" id="KPI41629.1"/>
    </source>
</evidence>
<evidence type="ECO:0000259" key="9">
    <source>
        <dbReference type="Pfam" id="PF13632"/>
    </source>
</evidence>
<accession>A0A0N0NNP7</accession>
<feature type="compositionally biased region" description="Basic and acidic residues" evidence="7">
    <location>
        <begin position="1"/>
        <end position="10"/>
    </location>
</feature>
<dbReference type="GeneID" id="28741721"/>
<dbReference type="InterPro" id="IPR029044">
    <property type="entry name" value="Nucleotide-diphossugar_trans"/>
</dbReference>
<dbReference type="InterPro" id="IPR001173">
    <property type="entry name" value="Glyco_trans_2-like"/>
</dbReference>
<protein>
    <submittedName>
        <fullName evidence="10">Putative cellulose synthase 3</fullName>
    </submittedName>
</protein>
<keyword evidence="5 8" id="KW-1133">Transmembrane helix</keyword>
<evidence type="ECO:0000313" key="11">
    <source>
        <dbReference type="Proteomes" id="UP000038010"/>
    </source>
</evidence>
<feature type="transmembrane region" description="Helical" evidence="8">
    <location>
        <begin position="578"/>
        <end position="600"/>
    </location>
</feature>
<evidence type="ECO:0000256" key="6">
    <source>
        <dbReference type="ARBA" id="ARBA00023136"/>
    </source>
</evidence>
<dbReference type="EMBL" id="LFJN01000009">
    <property type="protein sequence ID" value="KPI41629.1"/>
    <property type="molecule type" value="Genomic_DNA"/>
</dbReference>
<feature type="compositionally biased region" description="Polar residues" evidence="7">
    <location>
        <begin position="121"/>
        <end position="137"/>
    </location>
</feature>
<dbReference type="OrthoDB" id="72851at2759"/>
<proteinExistence type="predicted"/>
<keyword evidence="3" id="KW-0808">Transferase</keyword>
<evidence type="ECO:0000256" key="5">
    <source>
        <dbReference type="ARBA" id="ARBA00022989"/>
    </source>
</evidence>
<reference evidence="10 11" key="1">
    <citation type="submission" date="2015-06" db="EMBL/GenBank/DDBJ databases">
        <title>Draft genome of the ant-associated black yeast Phialophora attae CBS 131958.</title>
        <authorList>
            <person name="Moreno L.F."/>
            <person name="Stielow B.J."/>
            <person name="de Hoog S."/>
            <person name="Vicente V.A."/>
            <person name="Weiss V.A."/>
            <person name="de Vries M."/>
            <person name="Cruz L.M."/>
            <person name="Souza E.M."/>
        </authorList>
    </citation>
    <scope>NUCLEOTIDE SEQUENCE [LARGE SCALE GENOMIC DNA]</scope>
    <source>
        <strain evidence="10 11">CBS 131958</strain>
    </source>
</reference>
<keyword evidence="4 8" id="KW-0812">Transmembrane</keyword>
<comment type="subcellular location">
    <subcellularLocation>
        <location evidence="1">Membrane</location>
        <topology evidence="1">Multi-pass membrane protein</topology>
    </subcellularLocation>
</comment>
<keyword evidence="6 8" id="KW-0472">Membrane</keyword>
<feature type="compositionally biased region" description="Basic and acidic residues" evidence="7">
    <location>
        <begin position="64"/>
        <end position="79"/>
    </location>
</feature>
<dbReference type="AlphaFoldDB" id="A0A0N0NNP7"/>